<proteinExistence type="predicted"/>
<accession>A0A8X6J0B2</accession>
<protein>
    <submittedName>
        <fullName evidence="2">Uncharacterized protein</fullName>
    </submittedName>
</protein>
<keyword evidence="1" id="KW-0812">Transmembrane</keyword>
<keyword evidence="1" id="KW-1133">Transmembrane helix</keyword>
<sequence length="143" mass="16095">MFTSRIDDKQRLNDLSNQVSDMVKSQKNETVCRNSAFSQNREASFHGQVILNGRKFNSLAVLHADECGIPSCTASFRLLFIGLLYKAVSTSAAFVFTMNTLPDRFMSATDPLSRRCFTKRVIIDAFGVVSPGYFYCNAFIIRQ</sequence>
<feature type="transmembrane region" description="Helical" evidence="1">
    <location>
        <begin position="121"/>
        <end position="141"/>
    </location>
</feature>
<dbReference type="EMBL" id="BMAO01015841">
    <property type="protein sequence ID" value="GFR04628.1"/>
    <property type="molecule type" value="Genomic_DNA"/>
</dbReference>
<gene>
    <name evidence="2" type="ORF">TNCT_606001</name>
</gene>
<feature type="transmembrane region" description="Helical" evidence="1">
    <location>
        <begin position="78"/>
        <end position="101"/>
    </location>
</feature>
<dbReference type="Proteomes" id="UP000887116">
    <property type="component" value="Unassembled WGS sequence"/>
</dbReference>
<evidence type="ECO:0000313" key="2">
    <source>
        <dbReference type="EMBL" id="GFR04628.1"/>
    </source>
</evidence>
<keyword evidence="1" id="KW-0472">Membrane</keyword>
<comment type="caution">
    <text evidence="2">The sequence shown here is derived from an EMBL/GenBank/DDBJ whole genome shotgun (WGS) entry which is preliminary data.</text>
</comment>
<dbReference type="AlphaFoldDB" id="A0A8X6J0B2"/>
<keyword evidence="3" id="KW-1185">Reference proteome</keyword>
<name>A0A8X6J0B2_TRICU</name>
<reference evidence="2" key="1">
    <citation type="submission" date="2020-07" db="EMBL/GenBank/DDBJ databases">
        <title>Multicomponent nature underlies the extraordinary mechanical properties of spider dragline silk.</title>
        <authorList>
            <person name="Kono N."/>
            <person name="Nakamura H."/>
            <person name="Mori M."/>
            <person name="Yoshida Y."/>
            <person name="Ohtoshi R."/>
            <person name="Malay A.D."/>
            <person name="Moran D.A.P."/>
            <person name="Tomita M."/>
            <person name="Numata K."/>
            <person name="Arakawa K."/>
        </authorList>
    </citation>
    <scope>NUCLEOTIDE SEQUENCE</scope>
</reference>
<organism evidence="2 3">
    <name type="scientific">Trichonephila clavata</name>
    <name type="common">Joro spider</name>
    <name type="synonym">Nephila clavata</name>
    <dbReference type="NCBI Taxonomy" id="2740835"/>
    <lineage>
        <taxon>Eukaryota</taxon>
        <taxon>Metazoa</taxon>
        <taxon>Ecdysozoa</taxon>
        <taxon>Arthropoda</taxon>
        <taxon>Chelicerata</taxon>
        <taxon>Arachnida</taxon>
        <taxon>Araneae</taxon>
        <taxon>Araneomorphae</taxon>
        <taxon>Entelegynae</taxon>
        <taxon>Araneoidea</taxon>
        <taxon>Nephilidae</taxon>
        <taxon>Trichonephila</taxon>
    </lineage>
</organism>
<evidence type="ECO:0000256" key="1">
    <source>
        <dbReference type="SAM" id="Phobius"/>
    </source>
</evidence>
<evidence type="ECO:0000313" key="3">
    <source>
        <dbReference type="Proteomes" id="UP000887116"/>
    </source>
</evidence>